<name>A0ABR0CHB3_9LAMI</name>
<evidence type="ECO:0000313" key="7">
    <source>
        <dbReference type="Proteomes" id="UP001291926"/>
    </source>
</evidence>
<proteinExistence type="inferred from homology"/>
<keyword evidence="7" id="KW-1185">Reference proteome</keyword>
<evidence type="ECO:0000313" key="6">
    <source>
        <dbReference type="EMBL" id="KAK4476502.1"/>
    </source>
</evidence>
<keyword evidence="2" id="KW-0175">Coiled coil</keyword>
<evidence type="ECO:0000256" key="1">
    <source>
        <dbReference type="ARBA" id="ARBA00008932"/>
    </source>
</evidence>
<comment type="similarity">
    <text evidence="1">Belongs to the VAMP-associated protein (VAP) (TC 9.B.17) family.</text>
</comment>
<dbReference type="PANTHER" id="PTHR10809:SF160">
    <property type="entry name" value="VESICLE-ASSOCIATED PROTEIN 1-3"/>
    <property type="match status" value="1"/>
</dbReference>
<dbReference type="InterPro" id="IPR013783">
    <property type="entry name" value="Ig-like_fold"/>
</dbReference>
<dbReference type="EMBL" id="JAYDYQ010002688">
    <property type="protein sequence ID" value="KAK4476502.1"/>
    <property type="molecule type" value="Genomic_DNA"/>
</dbReference>
<keyword evidence="4" id="KW-1133">Transmembrane helix</keyword>
<dbReference type="InterPro" id="IPR008962">
    <property type="entry name" value="PapD-like_sf"/>
</dbReference>
<evidence type="ECO:0000256" key="2">
    <source>
        <dbReference type="SAM" id="Coils"/>
    </source>
</evidence>
<feature type="coiled-coil region" evidence="2">
    <location>
        <begin position="157"/>
        <end position="184"/>
    </location>
</feature>
<dbReference type="SUPFAM" id="SSF49354">
    <property type="entry name" value="PapD-like"/>
    <property type="match status" value="1"/>
</dbReference>
<feature type="transmembrane region" description="Helical" evidence="4">
    <location>
        <begin position="198"/>
        <end position="219"/>
    </location>
</feature>
<feature type="domain" description="MSP" evidence="5">
    <location>
        <begin position="4"/>
        <end position="124"/>
    </location>
</feature>
<organism evidence="6 7">
    <name type="scientific">Penstemon davidsonii</name>
    <dbReference type="NCBI Taxonomy" id="160366"/>
    <lineage>
        <taxon>Eukaryota</taxon>
        <taxon>Viridiplantae</taxon>
        <taxon>Streptophyta</taxon>
        <taxon>Embryophyta</taxon>
        <taxon>Tracheophyta</taxon>
        <taxon>Spermatophyta</taxon>
        <taxon>Magnoliopsida</taxon>
        <taxon>eudicotyledons</taxon>
        <taxon>Gunneridae</taxon>
        <taxon>Pentapetalae</taxon>
        <taxon>asterids</taxon>
        <taxon>lamiids</taxon>
        <taxon>Lamiales</taxon>
        <taxon>Plantaginaceae</taxon>
        <taxon>Cheloneae</taxon>
        <taxon>Penstemon</taxon>
    </lineage>
</organism>
<dbReference type="InterPro" id="IPR000535">
    <property type="entry name" value="MSP_dom"/>
</dbReference>
<sequence length="221" mass="24474">MGEFLSIQPSELKFPFKLREQGSCSLQLSNRTDQYIAFKVKTTNPKRYCVRPNAGVVLPNSICNVTVTMQAQKEAPPDLQCKDKFLVQSVVAPNGATNKDATQELFNKEEGKVVDEFRLRVVYIPANPPSPVPEGDEEGNSPRTSSAEDEIRRTTLSEAAQSVISKLNEEKDAALKQNLKLLGELELMRKQTRQSQGGGVSIVMLILVLLLGILVGYLIRK</sequence>
<feature type="region of interest" description="Disordered" evidence="3">
    <location>
        <begin position="125"/>
        <end position="152"/>
    </location>
</feature>
<evidence type="ECO:0000256" key="4">
    <source>
        <dbReference type="SAM" id="Phobius"/>
    </source>
</evidence>
<comment type="caution">
    <text evidence="6">The sequence shown here is derived from an EMBL/GenBank/DDBJ whole genome shotgun (WGS) entry which is preliminary data.</text>
</comment>
<evidence type="ECO:0000259" key="5">
    <source>
        <dbReference type="PROSITE" id="PS50202"/>
    </source>
</evidence>
<dbReference type="Pfam" id="PF00635">
    <property type="entry name" value="Motile_Sperm"/>
    <property type="match status" value="1"/>
</dbReference>
<dbReference type="PANTHER" id="PTHR10809">
    <property type="entry name" value="VESICLE-ASSOCIATED MEMBRANE PROTEIN-ASSOCIATED PROTEIN"/>
    <property type="match status" value="1"/>
</dbReference>
<dbReference type="PIRSF" id="PIRSF019693">
    <property type="entry name" value="VAMP-associated"/>
    <property type="match status" value="1"/>
</dbReference>
<keyword evidence="4" id="KW-0472">Membrane</keyword>
<accession>A0ABR0CHB3</accession>
<evidence type="ECO:0000256" key="3">
    <source>
        <dbReference type="SAM" id="MobiDB-lite"/>
    </source>
</evidence>
<reference evidence="6 7" key="1">
    <citation type="journal article" date="2023" name="bioRxiv">
        <title>Genome report: Whole genome sequence and annotation of Penstemon davidsonii.</title>
        <authorList>
            <person name="Ostevik K.L."/>
            <person name="Alabady M."/>
            <person name="Zhang M."/>
            <person name="Rausher M.D."/>
        </authorList>
    </citation>
    <scope>NUCLEOTIDE SEQUENCE [LARGE SCALE GENOMIC DNA]</scope>
    <source>
        <strain evidence="6">DNT005</strain>
        <tissue evidence="6">Whole leaf</tissue>
    </source>
</reference>
<dbReference type="Gene3D" id="2.60.40.10">
    <property type="entry name" value="Immunoglobulins"/>
    <property type="match status" value="1"/>
</dbReference>
<dbReference type="Proteomes" id="UP001291926">
    <property type="component" value="Unassembled WGS sequence"/>
</dbReference>
<gene>
    <name evidence="6" type="ORF">RD792_015658</name>
</gene>
<protein>
    <recommendedName>
        <fullName evidence="5">MSP domain-containing protein</fullName>
    </recommendedName>
</protein>
<keyword evidence="4" id="KW-0812">Transmembrane</keyword>
<dbReference type="InterPro" id="IPR016763">
    <property type="entry name" value="VAP"/>
</dbReference>
<dbReference type="PROSITE" id="PS50202">
    <property type="entry name" value="MSP"/>
    <property type="match status" value="1"/>
</dbReference>